<comment type="similarity">
    <text evidence="2">Belongs to the krueppel C2H2-type zinc-finger protein family.</text>
</comment>
<dbReference type="FunFam" id="3.30.160.60:FF:000367">
    <property type="entry name" value="Zinc finger protein 572"/>
    <property type="match status" value="1"/>
</dbReference>
<evidence type="ECO:0000313" key="15">
    <source>
        <dbReference type="Proteomes" id="UP000014500"/>
    </source>
</evidence>
<dbReference type="PhylomeDB" id="T1J476"/>
<keyword evidence="15" id="KW-1185">Reference proteome</keyword>
<evidence type="ECO:0000259" key="13">
    <source>
        <dbReference type="PROSITE" id="PS50157"/>
    </source>
</evidence>
<keyword evidence="3" id="KW-0479">Metal-binding</keyword>
<accession>T1J476</accession>
<feature type="domain" description="C2H2-type" evidence="13">
    <location>
        <begin position="246"/>
        <end position="273"/>
    </location>
</feature>
<feature type="domain" description="C2H2-type" evidence="13">
    <location>
        <begin position="214"/>
        <end position="241"/>
    </location>
</feature>
<dbReference type="GO" id="GO:0000978">
    <property type="term" value="F:RNA polymerase II cis-regulatory region sequence-specific DNA binding"/>
    <property type="evidence" value="ECO:0007669"/>
    <property type="project" value="TreeGrafter"/>
</dbReference>
<feature type="region of interest" description="Disordered" evidence="12">
    <location>
        <begin position="408"/>
        <end position="438"/>
    </location>
</feature>
<keyword evidence="9" id="KW-0804">Transcription</keyword>
<dbReference type="PANTHER" id="PTHR24376:SF243">
    <property type="entry name" value="C2H2-TYPE DOMAIN-CONTAINING PROTEIN"/>
    <property type="match status" value="1"/>
</dbReference>
<dbReference type="GO" id="GO:0008270">
    <property type="term" value="F:zinc ion binding"/>
    <property type="evidence" value="ECO:0007669"/>
    <property type="project" value="UniProtKB-KW"/>
</dbReference>
<feature type="domain" description="C2H2-type" evidence="13">
    <location>
        <begin position="532"/>
        <end position="559"/>
    </location>
</feature>
<evidence type="ECO:0000256" key="12">
    <source>
        <dbReference type="SAM" id="MobiDB-lite"/>
    </source>
</evidence>
<dbReference type="PROSITE" id="PS50157">
    <property type="entry name" value="ZINC_FINGER_C2H2_2"/>
    <property type="match status" value="14"/>
</dbReference>
<feature type="domain" description="C2H2-type" evidence="13">
    <location>
        <begin position="131"/>
        <end position="158"/>
    </location>
</feature>
<feature type="domain" description="C2H2-type" evidence="13">
    <location>
        <begin position="319"/>
        <end position="346"/>
    </location>
</feature>
<dbReference type="FunFam" id="3.30.160.60:FF:000376">
    <property type="entry name" value="Zinc finger protein 236"/>
    <property type="match status" value="1"/>
</dbReference>
<reference evidence="15" key="1">
    <citation type="submission" date="2011-05" db="EMBL/GenBank/DDBJ databases">
        <authorList>
            <person name="Richards S.R."/>
            <person name="Qu J."/>
            <person name="Jiang H."/>
            <person name="Jhangiani S.N."/>
            <person name="Agravi P."/>
            <person name="Goodspeed R."/>
            <person name="Gross S."/>
            <person name="Mandapat C."/>
            <person name="Jackson L."/>
            <person name="Mathew T."/>
            <person name="Pu L."/>
            <person name="Thornton R."/>
            <person name="Saada N."/>
            <person name="Wilczek-Boney K.B."/>
            <person name="Lee S."/>
            <person name="Kovar C."/>
            <person name="Wu Y."/>
            <person name="Scherer S.E."/>
            <person name="Worley K.C."/>
            <person name="Muzny D.M."/>
            <person name="Gibbs R."/>
        </authorList>
    </citation>
    <scope>NUCLEOTIDE SEQUENCE</scope>
    <source>
        <strain evidence="15">Brora</strain>
    </source>
</reference>
<evidence type="ECO:0000256" key="6">
    <source>
        <dbReference type="ARBA" id="ARBA00022833"/>
    </source>
</evidence>
<dbReference type="FunFam" id="3.30.160.60:FF:000573">
    <property type="entry name" value="Putative zinc finger protein 236"/>
    <property type="match status" value="1"/>
</dbReference>
<dbReference type="EnsemblMetazoa" id="SMAR008407-RA">
    <property type="protein sequence ID" value="SMAR008407-PA"/>
    <property type="gene ID" value="SMAR008407"/>
</dbReference>
<dbReference type="SUPFAM" id="SSF57667">
    <property type="entry name" value="beta-beta-alpha zinc fingers"/>
    <property type="match status" value="8"/>
</dbReference>
<feature type="compositionally biased region" description="Low complexity" evidence="12">
    <location>
        <begin position="9"/>
        <end position="21"/>
    </location>
</feature>
<keyword evidence="6" id="KW-0862">Zinc</keyword>
<dbReference type="GO" id="GO:0005634">
    <property type="term" value="C:nucleus"/>
    <property type="evidence" value="ECO:0007669"/>
    <property type="project" value="UniProtKB-SubCell"/>
</dbReference>
<feature type="region of interest" description="Disordered" evidence="12">
    <location>
        <begin position="451"/>
        <end position="471"/>
    </location>
</feature>
<feature type="compositionally biased region" description="Basic and acidic residues" evidence="12">
    <location>
        <begin position="451"/>
        <end position="469"/>
    </location>
</feature>
<proteinExistence type="inferred from homology"/>
<dbReference type="GO" id="GO:0005694">
    <property type="term" value="C:chromosome"/>
    <property type="evidence" value="ECO:0007669"/>
    <property type="project" value="UniProtKB-ARBA"/>
</dbReference>
<evidence type="ECO:0000256" key="3">
    <source>
        <dbReference type="ARBA" id="ARBA00022723"/>
    </source>
</evidence>
<dbReference type="Proteomes" id="UP000014500">
    <property type="component" value="Unassembled WGS sequence"/>
</dbReference>
<dbReference type="EMBL" id="JH431841">
    <property type="status" value="NOT_ANNOTATED_CDS"/>
    <property type="molecule type" value="Genomic_DNA"/>
</dbReference>
<evidence type="ECO:0000256" key="4">
    <source>
        <dbReference type="ARBA" id="ARBA00022737"/>
    </source>
</evidence>
<evidence type="ECO:0000256" key="5">
    <source>
        <dbReference type="ARBA" id="ARBA00022771"/>
    </source>
</evidence>
<organism evidence="14 15">
    <name type="scientific">Strigamia maritima</name>
    <name type="common">European centipede</name>
    <name type="synonym">Geophilus maritimus</name>
    <dbReference type="NCBI Taxonomy" id="126957"/>
    <lineage>
        <taxon>Eukaryota</taxon>
        <taxon>Metazoa</taxon>
        <taxon>Ecdysozoa</taxon>
        <taxon>Arthropoda</taxon>
        <taxon>Myriapoda</taxon>
        <taxon>Chilopoda</taxon>
        <taxon>Pleurostigmophora</taxon>
        <taxon>Geophilomorpha</taxon>
        <taxon>Linotaeniidae</taxon>
        <taxon>Strigamia</taxon>
    </lineage>
</organism>
<dbReference type="eggNOG" id="KOG1721">
    <property type="taxonomic scope" value="Eukaryota"/>
</dbReference>
<evidence type="ECO:0000256" key="2">
    <source>
        <dbReference type="ARBA" id="ARBA00006991"/>
    </source>
</evidence>
<dbReference type="SMART" id="SM00355">
    <property type="entry name" value="ZnF_C2H2"/>
    <property type="match status" value="15"/>
</dbReference>
<protein>
    <recommendedName>
        <fullName evidence="13">C2H2-type domain-containing protein</fullName>
    </recommendedName>
</protein>
<feature type="region of interest" description="Disordered" evidence="12">
    <location>
        <begin position="1"/>
        <end position="21"/>
    </location>
</feature>
<dbReference type="FunFam" id="3.30.160.60:FF:000481">
    <property type="entry name" value="zinc finger protein 236"/>
    <property type="match status" value="1"/>
</dbReference>
<name>T1J476_STRMM</name>
<reference evidence="14" key="2">
    <citation type="submission" date="2015-02" db="UniProtKB">
        <authorList>
            <consortium name="EnsemblMetazoa"/>
        </authorList>
    </citation>
    <scope>IDENTIFICATION</scope>
</reference>
<dbReference type="FunFam" id="3.30.160.60:FF:001732">
    <property type="entry name" value="Zgc:162936"/>
    <property type="match status" value="1"/>
</dbReference>
<evidence type="ECO:0000256" key="7">
    <source>
        <dbReference type="ARBA" id="ARBA00023015"/>
    </source>
</evidence>
<feature type="domain" description="C2H2-type" evidence="13">
    <location>
        <begin position="381"/>
        <end position="409"/>
    </location>
</feature>
<dbReference type="Gene3D" id="3.30.160.60">
    <property type="entry name" value="Classic Zinc Finger"/>
    <property type="match status" value="12"/>
</dbReference>
<dbReference type="AlphaFoldDB" id="T1J476"/>
<dbReference type="Pfam" id="PF13912">
    <property type="entry name" value="zf-C2H2_6"/>
    <property type="match status" value="1"/>
</dbReference>
<keyword evidence="5 11" id="KW-0863">Zinc-finger</keyword>
<dbReference type="STRING" id="126957.T1J476"/>
<feature type="domain" description="C2H2-type" evidence="13">
    <location>
        <begin position="588"/>
        <end position="615"/>
    </location>
</feature>
<feature type="domain" description="C2H2-type" evidence="13">
    <location>
        <begin position="616"/>
        <end position="643"/>
    </location>
</feature>
<evidence type="ECO:0000256" key="10">
    <source>
        <dbReference type="ARBA" id="ARBA00023242"/>
    </source>
</evidence>
<feature type="domain" description="C2H2-type" evidence="13">
    <location>
        <begin position="291"/>
        <end position="318"/>
    </location>
</feature>
<feature type="region of interest" description="Disordered" evidence="12">
    <location>
        <begin position="912"/>
        <end position="953"/>
    </location>
</feature>
<feature type="domain" description="C2H2-type" evidence="13">
    <location>
        <begin position="159"/>
        <end position="186"/>
    </location>
</feature>
<dbReference type="InterPro" id="IPR013087">
    <property type="entry name" value="Znf_C2H2_type"/>
</dbReference>
<evidence type="ECO:0000256" key="8">
    <source>
        <dbReference type="ARBA" id="ARBA00023125"/>
    </source>
</evidence>
<feature type="domain" description="C2H2-type" evidence="13">
    <location>
        <begin position="695"/>
        <end position="722"/>
    </location>
</feature>
<evidence type="ECO:0000256" key="1">
    <source>
        <dbReference type="ARBA" id="ARBA00004123"/>
    </source>
</evidence>
<dbReference type="Pfam" id="PF00096">
    <property type="entry name" value="zf-C2H2"/>
    <property type="match status" value="9"/>
</dbReference>
<evidence type="ECO:0000256" key="11">
    <source>
        <dbReference type="PROSITE-ProRule" id="PRU00042"/>
    </source>
</evidence>
<dbReference type="PANTHER" id="PTHR24376">
    <property type="entry name" value="ZINC FINGER PROTEIN"/>
    <property type="match status" value="1"/>
</dbReference>
<evidence type="ECO:0000256" key="9">
    <source>
        <dbReference type="ARBA" id="ARBA00023163"/>
    </source>
</evidence>
<keyword evidence="4" id="KW-0677">Repeat</keyword>
<dbReference type="FunFam" id="3.30.160.60:FF:002248">
    <property type="entry name" value="Zinc finger and BTB domain-containing 40"/>
    <property type="match status" value="1"/>
</dbReference>
<keyword evidence="8" id="KW-0238">DNA-binding</keyword>
<comment type="subcellular location">
    <subcellularLocation>
        <location evidence="1">Nucleus</location>
    </subcellularLocation>
</comment>
<dbReference type="GO" id="GO:0001228">
    <property type="term" value="F:DNA-binding transcription activator activity, RNA polymerase II-specific"/>
    <property type="evidence" value="ECO:0007669"/>
    <property type="project" value="TreeGrafter"/>
</dbReference>
<dbReference type="HOGENOM" id="CLU_309359_0_0_1"/>
<feature type="domain" description="C2H2-type" evidence="13">
    <location>
        <begin position="347"/>
        <end position="375"/>
    </location>
</feature>
<keyword evidence="7" id="KW-0805">Transcription regulation</keyword>
<dbReference type="InterPro" id="IPR036236">
    <property type="entry name" value="Znf_C2H2_sf"/>
</dbReference>
<feature type="domain" description="C2H2-type" evidence="13">
    <location>
        <begin position="186"/>
        <end position="213"/>
    </location>
</feature>
<dbReference type="FunFam" id="3.30.160.60:FF:000301">
    <property type="entry name" value="Zinc finger protein 236"/>
    <property type="match status" value="1"/>
</dbReference>
<feature type="domain" description="C2H2-type" evidence="13">
    <location>
        <begin position="560"/>
        <end position="587"/>
    </location>
</feature>
<evidence type="ECO:0000313" key="14">
    <source>
        <dbReference type="EnsemblMetazoa" id="SMAR008407-PA"/>
    </source>
</evidence>
<dbReference type="PROSITE" id="PS00028">
    <property type="entry name" value="ZINC_FINGER_C2H2_1"/>
    <property type="match status" value="14"/>
</dbReference>
<feature type="compositionally biased region" description="Polar residues" evidence="12">
    <location>
        <begin position="912"/>
        <end position="935"/>
    </location>
</feature>
<keyword evidence="10" id="KW-0539">Nucleus</keyword>
<sequence length="953" mass="107486">MELNTQTMSAVSTAGSLSSSGSTIVTLPVLSGDGMTTTSYLGVPILRDGTIIGATTIPTATGLVIATGPDGSVYLDPSQMAVLTQAQANLFGDSNEIRLGEELIEKRFIETAKQNQIDLSDVQPPIGKGPFKCDICDKIFPKWNQYQRHQRTHVDDKPFRCDECSASYNLESNLILHKATHNLDDPSCPECHKKFSRIASLKAHIMLHEKEEFVVCPECGDEFDTQLQLDRHLKTHKQSEIDSRTYSCRQCSQQFNKSSILRDHMKVHYRIKASLSHRTYKRNIDRTNFSHTCETCAKTFQKPSQLERHIRIHTGERPYKCNQCNKAFNQKGALQIHMTKHSGERPHQCEFCPAAFSQKGNLRAHIQRVHTINKDKDQPMFQCEECSCVFRKLGSLNAHLSRMHAEETMISPEDVEMQQQDSDSGEYPEEMQSGSGTNKVVKEVLQQLLDLSEKDPSDKDLQEQIRDDNTQSNADILQQAMENSGVTDKRTIKGNRKNTSRVHTSGTTTVADKATGSLKKYIIRKVGGVFWHQCMYCSKEFKKPSDLVRHIRIHTHEKPYKCMQCFRSFAVNSTLTAHVRTHSGVKSFKCHVCDKMFSTQGSLKVHLRLHTGAKPFDCPHCDKRFRTSGHRKCHIMTHFKENEPRKPRRLPRRIPKSQVALPDVQLQEPILITESGLLQPRLEIHVRSHTGEKPFRCPQCLRSFVSSGVLKAHMRTHTGVKAYKCVICDSSFTTNGMKLDRICALTVQKTFKTSVNCKKHMKTHKHELAFQATDPVTSENQQIVENVTTTTISNADLTTVAGESNELIATVNENAALTQGDVQQAVQDNNIVGLHETLAQTNFEHLQQTFTQEVFGDQHENVGQTSISTAQSFALEQQQAFTQAFEQFSANTFSLQADQLTGSLDITGLSGSFPTNQETTEENVINTSDMNSLSPERNRRNNGWPTKRFATFQ</sequence>